<organism evidence="2 3">
    <name type="scientific">Diplocloster modestus</name>
    <dbReference type="NCBI Taxonomy" id="2850322"/>
    <lineage>
        <taxon>Bacteria</taxon>
        <taxon>Bacillati</taxon>
        <taxon>Bacillota</taxon>
        <taxon>Clostridia</taxon>
        <taxon>Lachnospirales</taxon>
        <taxon>Lachnospiraceae</taxon>
        <taxon>Diplocloster</taxon>
    </lineage>
</organism>
<dbReference type="Proteomes" id="UP001314681">
    <property type="component" value="Unassembled WGS sequence"/>
</dbReference>
<sequence>MKKSSFTAMVLGTVSGVFFALGICMALIPEWDAFKPGIIFGSVGLLLGLVTLLVWRRMEHKEPVHFSSKTVLTMTGGIVGALALGVGMCFSMIWGKMVVGIVVGLAGIVILLCLIPLTKGIKA</sequence>
<evidence type="ECO:0000313" key="2">
    <source>
        <dbReference type="EMBL" id="MBU9725342.1"/>
    </source>
</evidence>
<feature type="transmembrane region" description="Helical" evidence="1">
    <location>
        <begin position="99"/>
        <end position="117"/>
    </location>
</feature>
<keyword evidence="3" id="KW-1185">Reference proteome</keyword>
<protein>
    <submittedName>
        <fullName evidence="2">Uncharacterized protein</fullName>
    </submittedName>
</protein>
<feature type="transmembrane region" description="Helical" evidence="1">
    <location>
        <begin position="71"/>
        <end position="93"/>
    </location>
</feature>
<dbReference type="EMBL" id="JAHQCX010000002">
    <property type="protein sequence ID" value="MBU9725342.1"/>
    <property type="molecule type" value="Genomic_DNA"/>
</dbReference>
<dbReference type="RefSeq" id="WP_158349961.1">
    <property type="nucleotide sequence ID" value="NZ_JAHQCX010000002.1"/>
</dbReference>
<reference evidence="2 3" key="1">
    <citation type="submission" date="2021-06" db="EMBL/GenBank/DDBJ databases">
        <title>Description of novel taxa of the family Lachnospiraceae.</title>
        <authorList>
            <person name="Chaplin A.V."/>
            <person name="Sokolova S.R."/>
            <person name="Pikina A.P."/>
            <person name="Korzhanova M."/>
            <person name="Belova V."/>
            <person name="Korostin D."/>
            <person name="Efimov B.A."/>
        </authorList>
    </citation>
    <scope>NUCLEOTIDE SEQUENCE [LARGE SCALE GENOMIC DNA]</scope>
    <source>
        <strain evidence="2 3">ASD4241</strain>
    </source>
</reference>
<name>A0ABS6K4B0_9FIRM</name>
<keyword evidence="1" id="KW-0472">Membrane</keyword>
<gene>
    <name evidence="2" type="ORF">KTH90_04860</name>
</gene>
<evidence type="ECO:0000313" key="3">
    <source>
        <dbReference type="Proteomes" id="UP001314681"/>
    </source>
</evidence>
<keyword evidence="1" id="KW-1133">Transmembrane helix</keyword>
<evidence type="ECO:0000256" key="1">
    <source>
        <dbReference type="SAM" id="Phobius"/>
    </source>
</evidence>
<comment type="caution">
    <text evidence="2">The sequence shown here is derived from an EMBL/GenBank/DDBJ whole genome shotgun (WGS) entry which is preliminary data.</text>
</comment>
<accession>A0ABS6K4B0</accession>
<feature type="transmembrane region" description="Helical" evidence="1">
    <location>
        <begin position="36"/>
        <end position="55"/>
    </location>
</feature>
<proteinExistence type="predicted"/>
<keyword evidence="1" id="KW-0812">Transmembrane</keyword>